<accession>A0A8S5TTH6</accession>
<evidence type="ECO:0000313" key="1">
    <source>
        <dbReference type="EMBL" id="DAF85488.1"/>
    </source>
</evidence>
<reference evidence="1" key="1">
    <citation type="journal article" date="2021" name="Proc. Natl. Acad. Sci. U.S.A.">
        <title>A Catalog of Tens of Thousands of Viruses from Human Metagenomes Reveals Hidden Associations with Chronic Diseases.</title>
        <authorList>
            <person name="Tisza M.J."/>
            <person name="Buck C.B."/>
        </authorList>
    </citation>
    <scope>NUCLEOTIDE SEQUENCE</scope>
    <source>
        <strain evidence="1">Ct5jB2</strain>
    </source>
</reference>
<name>A0A8S5TTH6_9CAUD</name>
<organism evidence="1">
    <name type="scientific">Siphoviridae sp. ct5jB2</name>
    <dbReference type="NCBI Taxonomy" id="2825337"/>
    <lineage>
        <taxon>Viruses</taxon>
        <taxon>Duplodnaviria</taxon>
        <taxon>Heunggongvirae</taxon>
        <taxon>Uroviricota</taxon>
        <taxon>Caudoviricetes</taxon>
    </lineage>
</organism>
<proteinExistence type="predicted"/>
<dbReference type="EMBL" id="BK015927">
    <property type="protein sequence ID" value="DAF85488.1"/>
    <property type="molecule type" value="Genomic_DNA"/>
</dbReference>
<sequence>MTDKLNTKSLPSKTKLDLDCSQGIYFEVTISPGNIFNST</sequence>
<protein>
    <submittedName>
        <fullName evidence="1">Uncharacterized protein</fullName>
    </submittedName>
</protein>